<name>A0AAV6IW33_9ERIC</name>
<dbReference type="Proteomes" id="UP000823749">
    <property type="component" value="Chromosome 9"/>
</dbReference>
<gene>
    <name evidence="1" type="ORF">RHGRI_026714</name>
</gene>
<dbReference type="AlphaFoldDB" id="A0AAV6IW33"/>
<keyword evidence="2" id="KW-1185">Reference proteome</keyword>
<reference evidence="1" key="1">
    <citation type="submission" date="2020-08" db="EMBL/GenBank/DDBJ databases">
        <title>Plant Genome Project.</title>
        <authorList>
            <person name="Zhang R.-G."/>
        </authorList>
    </citation>
    <scope>NUCLEOTIDE SEQUENCE</scope>
    <source>
        <strain evidence="1">WSP0</strain>
        <tissue evidence="1">Leaf</tissue>
    </source>
</reference>
<comment type="caution">
    <text evidence="1">The sequence shown here is derived from an EMBL/GenBank/DDBJ whole genome shotgun (WGS) entry which is preliminary data.</text>
</comment>
<accession>A0AAV6IW33</accession>
<dbReference type="EMBL" id="JACTNZ010000009">
    <property type="protein sequence ID" value="KAG5532180.1"/>
    <property type="molecule type" value="Genomic_DNA"/>
</dbReference>
<evidence type="ECO:0000313" key="2">
    <source>
        <dbReference type="Proteomes" id="UP000823749"/>
    </source>
</evidence>
<proteinExistence type="predicted"/>
<protein>
    <submittedName>
        <fullName evidence="1">Uncharacterized protein</fullName>
    </submittedName>
</protein>
<sequence length="73" mass="8225">MSRLPKQDVGLWFRALRLTAYEPKIVFGLGLETANPNPNKVEGFVSSKLLGLFETSYMLLTLVDWAGSYQTML</sequence>
<evidence type="ECO:0000313" key="1">
    <source>
        <dbReference type="EMBL" id="KAG5532180.1"/>
    </source>
</evidence>
<organism evidence="1 2">
    <name type="scientific">Rhododendron griersonianum</name>
    <dbReference type="NCBI Taxonomy" id="479676"/>
    <lineage>
        <taxon>Eukaryota</taxon>
        <taxon>Viridiplantae</taxon>
        <taxon>Streptophyta</taxon>
        <taxon>Embryophyta</taxon>
        <taxon>Tracheophyta</taxon>
        <taxon>Spermatophyta</taxon>
        <taxon>Magnoliopsida</taxon>
        <taxon>eudicotyledons</taxon>
        <taxon>Gunneridae</taxon>
        <taxon>Pentapetalae</taxon>
        <taxon>asterids</taxon>
        <taxon>Ericales</taxon>
        <taxon>Ericaceae</taxon>
        <taxon>Ericoideae</taxon>
        <taxon>Rhodoreae</taxon>
        <taxon>Rhododendron</taxon>
    </lineage>
</organism>